<feature type="region of interest" description="Disordered" evidence="1">
    <location>
        <begin position="1"/>
        <end position="24"/>
    </location>
</feature>
<evidence type="ECO:0000256" key="1">
    <source>
        <dbReference type="SAM" id="MobiDB-lite"/>
    </source>
</evidence>
<dbReference type="EMBL" id="JAATIP010000031">
    <property type="protein sequence ID" value="KAF4389632.1"/>
    <property type="molecule type" value="Genomic_DNA"/>
</dbReference>
<evidence type="ECO:0000313" key="3">
    <source>
        <dbReference type="Proteomes" id="UP000525078"/>
    </source>
</evidence>
<dbReference type="AlphaFoldDB" id="A0A7J6H2Y9"/>
<protein>
    <submittedName>
        <fullName evidence="2">Uncharacterized protein</fullName>
    </submittedName>
</protein>
<dbReference type="Proteomes" id="UP000525078">
    <property type="component" value="Unassembled WGS sequence"/>
</dbReference>
<comment type="caution">
    <text evidence="2">The sequence shown here is derived from an EMBL/GenBank/DDBJ whole genome shotgun (WGS) entry which is preliminary data.</text>
</comment>
<name>A0A7J6H2Y9_CANSA</name>
<proteinExistence type="predicted"/>
<evidence type="ECO:0000313" key="2">
    <source>
        <dbReference type="EMBL" id="KAF4389632.1"/>
    </source>
</evidence>
<accession>A0A7J6H2Y9</accession>
<feature type="compositionally biased region" description="Polar residues" evidence="1">
    <location>
        <begin position="1"/>
        <end position="17"/>
    </location>
</feature>
<organism evidence="2 3">
    <name type="scientific">Cannabis sativa</name>
    <name type="common">Hemp</name>
    <name type="synonym">Marijuana</name>
    <dbReference type="NCBI Taxonomy" id="3483"/>
    <lineage>
        <taxon>Eukaryota</taxon>
        <taxon>Viridiplantae</taxon>
        <taxon>Streptophyta</taxon>
        <taxon>Embryophyta</taxon>
        <taxon>Tracheophyta</taxon>
        <taxon>Spermatophyta</taxon>
        <taxon>Magnoliopsida</taxon>
        <taxon>eudicotyledons</taxon>
        <taxon>Gunneridae</taxon>
        <taxon>Pentapetalae</taxon>
        <taxon>rosids</taxon>
        <taxon>fabids</taxon>
        <taxon>Rosales</taxon>
        <taxon>Cannabaceae</taxon>
        <taxon>Cannabis</taxon>
    </lineage>
</organism>
<sequence>MEKPLTNNSNSIASTHETNVREINPMKALNPGLVFETTVEDYLQPNSRKKKIYDGHVGDK</sequence>
<reference evidence="2 3" key="1">
    <citation type="journal article" date="2020" name="bioRxiv">
        <title>Sequence and annotation of 42 cannabis genomes reveals extensive copy number variation in cannabinoid synthesis and pathogen resistance genes.</title>
        <authorList>
            <person name="Mckernan K.J."/>
            <person name="Helbert Y."/>
            <person name="Kane L.T."/>
            <person name="Ebling H."/>
            <person name="Zhang L."/>
            <person name="Liu B."/>
            <person name="Eaton Z."/>
            <person name="Mclaughlin S."/>
            <person name="Kingan S."/>
            <person name="Baybayan P."/>
            <person name="Concepcion G."/>
            <person name="Jordan M."/>
            <person name="Riva A."/>
            <person name="Barbazuk W."/>
            <person name="Harkins T."/>
        </authorList>
    </citation>
    <scope>NUCLEOTIDE SEQUENCE [LARGE SCALE GENOMIC DNA]</scope>
    <source>
        <strain evidence="3">cv. Jamaican Lion 4</strain>
        <tissue evidence="2">Leaf</tissue>
    </source>
</reference>
<gene>
    <name evidence="2" type="ORF">F8388_009765</name>
</gene>